<accession>A0A6A6EK59</accession>
<name>A0A6A6EK59_9PEZI</name>
<evidence type="ECO:0000313" key="3">
    <source>
        <dbReference type="Proteomes" id="UP000800200"/>
    </source>
</evidence>
<proteinExistence type="predicted"/>
<feature type="signal peptide" evidence="1">
    <location>
        <begin position="1"/>
        <end position="24"/>
    </location>
</feature>
<protein>
    <recommendedName>
        <fullName evidence="4">Cupin type-1 domain-containing protein</fullName>
    </recommendedName>
</protein>
<dbReference type="AlphaFoldDB" id="A0A6A6EK59"/>
<evidence type="ECO:0000256" key="1">
    <source>
        <dbReference type="SAM" id="SignalP"/>
    </source>
</evidence>
<organism evidence="2 3">
    <name type="scientific">Zopfia rhizophila CBS 207.26</name>
    <dbReference type="NCBI Taxonomy" id="1314779"/>
    <lineage>
        <taxon>Eukaryota</taxon>
        <taxon>Fungi</taxon>
        <taxon>Dikarya</taxon>
        <taxon>Ascomycota</taxon>
        <taxon>Pezizomycotina</taxon>
        <taxon>Dothideomycetes</taxon>
        <taxon>Dothideomycetes incertae sedis</taxon>
        <taxon>Zopfiaceae</taxon>
        <taxon>Zopfia</taxon>
    </lineage>
</organism>
<keyword evidence="1" id="KW-0732">Signal</keyword>
<evidence type="ECO:0008006" key="4">
    <source>
        <dbReference type="Google" id="ProtNLM"/>
    </source>
</evidence>
<evidence type="ECO:0000313" key="2">
    <source>
        <dbReference type="EMBL" id="KAF2192527.1"/>
    </source>
</evidence>
<dbReference type="Proteomes" id="UP000800200">
    <property type="component" value="Unassembled WGS sequence"/>
</dbReference>
<dbReference type="OrthoDB" id="3223416at2759"/>
<feature type="chain" id="PRO_5025531810" description="Cupin type-1 domain-containing protein" evidence="1">
    <location>
        <begin position="25"/>
        <end position="183"/>
    </location>
</feature>
<gene>
    <name evidence="2" type="ORF">K469DRAFT_717068</name>
</gene>
<sequence>MLLTWKRLLLLASIFFSLETGALSLTTSSPHLLTLSAIISDAEGHAQIQCLQFLHPFNTYPTVGSVLHLANVTNVTYVVLPPHSKEGLHKPPHVMFFILLSGLAHVTLPTENPHDGQELWITPDGNGLIVAADVEGVGHFTEYPGEGESVALQVPFMDGKLPEHRVLNQGACGMEELVEQLEM</sequence>
<reference evidence="2" key="1">
    <citation type="journal article" date="2020" name="Stud. Mycol.">
        <title>101 Dothideomycetes genomes: a test case for predicting lifestyles and emergence of pathogens.</title>
        <authorList>
            <person name="Haridas S."/>
            <person name="Albert R."/>
            <person name="Binder M."/>
            <person name="Bloem J."/>
            <person name="Labutti K."/>
            <person name="Salamov A."/>
            <person name="Andreopoulos B."/>
            <person name="Baker S."/>
            <person name="Barry K."/>
            <person name="Bills G."/>
            <person name="Bluhm B."/>
            <person name="Cannon C."/>
            <person name="Castanera R."/>
            <person name="Culley D."/>
            <person name="Daum C."/>
            <person name="Ezra D."/>
            <person name="Gonzalez J."/>
            <person name="Henrissat B."/>
            <person name="Kuo A."/>
            <person name="Liang C."/>
            <person name="Lipzen A."/>
            <person name="Lutzoni F."/>
            <person name="Magnuson J."/>
            <person name="Mondo S."/>
            <person name="Nolan M."/>
            <person name="Ohm R."/>
            <person name="Pangilinan J."/>
            <person name="Park H.-J."/>
            <person name="Ramirez L."/>
            <person name="Alfaro M."/>
            <person name="Sun H."/>
            <person name="Tritt A."/>
            <person name="Yoshinaga Y."/>
            <person name="Zwiers L.-H."/>
            <person name="Turgeon B."/>
            <person name="Goodwin S."/>
            <person name="Spatafora J."/>
            <person name="Crous P."/>
            <person name="Grigoriev I."/>
        </authorList>
    </citation>
    <scope>NUCLEOTIDE SEQUENCE</scope>
    <source>
        <strain evidence="2">CBS 207.26</strain>
    </source>
</reference>
<dbReference type="EMBL" id="ML994615">
    <property type="protein sequence ID" value="KAF2192527.1"/>
    <property type="molecule type" value="Genomic_DNA"/>
</dbReference>
<keyword evidence="3" id="KW-1185">Reference proteome</keyword>